<feature type="region of interest" description="Disordered" evidence="1">
    <location>
        <begin position="1"/>
        <end position="75"/>
    </location>
</feature>
<dbReference type="EMBL" id="JBEPIJ010000008">
    <property type="protein sequence ID" value="MES0874041.1"/>
    <property type="molecule type" value="Genomic_DNA"/>
</dbReference>
<evidence type="ECO:0000256" key="1">
    <source>
        <dbReference type="SAM" id="MobiDB-lite"/>
    </source>
</evidence>
<gene>
    <name evidence="2" type="ORF">ABSH63_08500</name>
</gene>
<dbReference type="RefSeq" id="WP_352888988.1">
    <property type="nucleotide sequence ID" value="NZ_JBEPIJ010000008.1"/>
</dbReference>
<feature type="compositionally biased region" description="Basic and acidic residues" evidence="1">
    <location>
        <begin position="37"/>
        <end position="75"/>
    </location>
</feature>
<proteinExistence type="predicted"/>
<reference evidence="2 3" key="1">
    <citation type="submission" date="2024-06" db="EMBL/GenBank/DDBJ databases">
        <authorList>
            <person name="Li Z."/>
            <person name="Jiang Y."/>
        </authorList>
    </citation>
    <scope>NUCLEOTIDE SEQUENCE [LARGE SCALE GENOMIC DNA]</scope>
    <source>
        <strain evidence="2 3">HSW-8</strain>
    </source>
</reference>
<dbReference type="Pfam" id="PF13770">
    <property type="entry name" value="DUF4169"/>
    <property type="match status" value="1"/>
</dbReference>
<dbReference type="InterPro" id="IPR025227">
    <property type="entry name" value="DUF4169"/>
</dbReference>
<name>A0ABV2A9V2_9GAMM</name>
<keyword evidence="3" id="KW-1185">Reference proteome</keyword>
<comment type="caution">
    <text evidence="2">The sequence shown here is derived from an EMBL/GenBank/DDBJ whole genome shotgun (WGS) entry which is preliminary data.</text>
</comment>
<organism evidence="2 3">
    <name type="scientific">Sinimarinibacterium thermocellulolyticum</name>
    <dbReference type="NCBI Taxonomy" id="3170016"/>
    <lineage>
        <taxon>Bacteria</taxon>
        <taxon>Pseudomonadati</taxon>
        <taxon>Pseudomonadota</taxon>
        <taxon>Gammaproteobacteria</taxon>
        <taxon>Nevskiales</taxon>
        <taxon>Nevskiaceae</taxon>
        <taxon>Sinimarinibacterium</taxon>
    </lineage>
</organism>
<feature type="compositionally biased region" description="Basic and acidic residues" evidence="1">
    <location>
        <begin position="16"/>
        <end position="28"/>
    </location>
</feature>
<accession>A0ABV2A9V2</accession>
<protein>
    <submittedName>
        <fullName evidence="2">DUF4169 family protein</fullName>
    </submittedName>
</protein>
<evidence type="ECO:0000313" key="2">
    <source>
        <dbReference type="EMBL" id="MES0874041.1"/>
    </source>
</evidence>
<evidence type="ECO:0000313" key="3">
    <source>
        <dbReference type="Proteomes" id="UP001465331"/>
    </source>
</evidence>
<sequence>MADIVNLKRFRKRKAREAAARQAEENRVRFGRTKAQKQRDAAEAEEAQRRLDRLRRDPAQPDAVRDERDAGADQA</sequence>
<dbReference type="Proteomes" id="UP001465331">
    <property type="component" value="Unassembled WGS sequence"/>
</dbReference>